<name>A0A2P8DVX7_9ACTN</name>
<dbReference type="InterPro" id="IPR036869">
    <property type="entry name" value="J_dom_sf"/>
</dbReference>
<keyword evidence="1" id="KW-1133">Transmembrane helix</keyword>
<dbReference type="PROSITE" id="PS00636">
    <property type="entry name" value="DNAJ_1"/>
    <property type="match status" value="1"/>
</dbReference>
<protein>
    <submittedName>
        <fullName evidence="3">DnaJ-like protein</fullName>
    </submittedName>
</protein>
<proteinExistence type="predicted"/>
<evidence type="ECO:0000256" key="1">
    <source>
        <dbReference type="SAM" id="Phobius"/>
    </source>
</evidence>
<dbReference type="SUPFAM" id="SSF46565">
    <property type="entry name" value="Chaperone J-domain"/>
    <property type="match status" value="1"/>
</dbReference>
<evidence type="ECO:0000259" key="2">
    <source>
        <dbReference type="PROSITE" id="PS50076"/>
    </source>
</evidence>
<comment type="caution">
    <text evidence="3">The sequence shown here is derived from an EMBL/GenBank/DDBJ whole genome shotgun (WGS) entry which is preliminary data.</text>
</comment>
<accession>A0A2P8DVX7</accession>
<organism evidence="3 4">
    <name type="scientific">Haloactinopolyspora alba</name>
    <dbReference type="NCBI Taxonomy" id="648780"/>
    <lineage>
        <taxon>Bacteria</taxon>
        <taxon>Bacillati</taxon>
        <taxon>Actinomycetota</taxon>
        <taxon>Actinomycetes</taxon>
        <taxon>Jiangellales</taxon>
        <taxon>Jiangellaceae</taxon>
        <taxon>Haloactinopolyspora</taxon>
    </lineage>
</organism>
<dbReference type="PROSITE" id="PS50076">
    <property type="entry name" value="DNAJ_2"/>
    <property type="match status" value="1"/>
</dbReference>
<dbReference type="OrthoDB" id="5242140at2"/>
<dbReference type="Proteomes" id="UP000243528">
    <property type="component" value="Unassembled WGS sequence"/>
</dbReference>
<dbReference type="Gene3D" id="1.10.287.110">
    <property type="entry name" value="DnaJ domain"/>
    <property type="match status" value="1"/>
</dbReference>
<feature type="domain" description="J" evidence="2">
    <location>
        <begin position="6"/>
        <end position="67"/>
    </location>
</feature>
<sequence>MVPDPDYYELLGVAPDASAEEIKAAHRRVVVSAHPDKGGTDGLFHLVTRAYETLSDPTERAAYDAIRNGPGSDRVTDVTNDDNFHHVSDPGWGAETTWNADRGFEVKKSPRIRLLAWAARSRSAHHAKRVSKIAMVVLFATCLTVLLIPDLIRPDRAEPDAFMWLLQLPPVTAGLAGLYLFFLYPRDMGVLEASVLPHGIVAIGLIAWPFAYGDIATAAERWTYGGLALAWLLYLVALFIIGVVNEAEQRAARGRI</sequence>
<evidence type="ECO:0000313" key="4">
    <source>
        <dbReference type="Proteomes" id="UP000243528"/>
    </source>
</evidence>
<keyword evidence="1" id="KW-0472">Membrane</keyword>
<feature type="transmembrane region" description="Helical" evidence="1">
    <location>
        <begin position="195"/>
        <end position="212"/>
    </location>
</feature>
<feature type="transmembrane region" description="Helical" evidence="1">
    <location>
        <begin position="224"/>
        <end position="245"/>
    </location>
</feature>
<keyword evidence="4" id="KW-1185">Reference proteome</keyword>
<dbReference type="PRINTS" id="PR00625">
    <property type="entry name" value="JDOMAIN"/>
</dbReference>
<dbReference type="EMBL" id="PYGE01000014">
    <property type="protein sequence ID" value="PSL01366.1"/>
    <property type="molecule type" value="Genomic_DNA"/>
</dbReference>
<dbReference type="InterPro" id="IPR050817">
    <property type="entry name" value="DjlA_DnaK_co-chaperone"/>
</dbReference>
<reference evidence="3 4" key="1">
    <citation type="submission" date="2018-03" db="EMBL/GenBank/DDBJ databases">
        <title>Genomic Encyclopedia of Archaeal and Bacterial Type Strains, Phase II (KMG-II): from individual species to whole genera.</title>
        <authorList>
            <person name="Goeker M."/>
        </authorList>
    </citation>
    <scope>NUCLEOTIDE SEQUENCE [LARGE SCALE GENOMIC DNA]</scope>
    <source>
        <strain evidence="3 4">DSM 45211</strain>
    </source>
</reference>
<dbReference type="InterPro" id="IPR018253">
    <property type="entry name" value="DnaJ_domain_CS"/>
</dbReference>
<evidence type="ECO:0000313" key="3">
    <source>
        <dbReference type="EMBL" id="PSL01366.1"/>
    </source>
</evidence>
<feature type="transmembrane region" description="Helical" evidence="1">
    <location>
        <begin position="130"/>
        <end position="149"/>
    </location>
</feature>
<keyword evidence="1" id="KW-0812">Transmembrane</keyword>
<dbReference type="CDD" id="cd06257">
    <property type="entry name" value="DnaJ"/>
    <property type="match status" value="1"/>
</dbReference>
<dbReference type="InterPro" id="IPR001623">
    <property type="entry name" value="DnaJ_domain"/>
</dbReference>
<feature type="transmembrane region" description="Helical" evidence="1">
    <location>
        <begin position="161"/>
        <end position="183"/>
    </location>
</feature>
<dbReference type="PANTHER" id="PTHR24074">
    <property type="entry name" value="CO-CHAPERONE PROTEIN DJLA"/>
    <property type="match status" value="1"/>
</dbReference>
<dbReference type="Pfam" id="PF00226">
    <property type="entry name" value="DnaJ"/>
    <property type="match status" value="1"/>
</dbReference>
<gene>
    <name evidence="3" type="ORF">CLV30_11496</name>
</gene>
<dbReference type="SMART" id="SM00271">
    <property type="entry name" value="DnaJ"/>
    <property type="match status" value="1"/>
</dbReference>
<dbReference type="RefSeq" id="WP_106538602.1">
    <property type="nucleotide sequence ID" value="NZ_ML142899.1"/>
</dbReference>
<dbReference type="AlphaFoldDB" id="A0A2P8DVX7"/>